<dbReference type="Ensembl" id="ENSPKIT00000038933.1">
    <property type="protein sequence ID" value="ENSPKIP00000014493.1"/>
    <property type="gene ID" value="ENSPKIG00000001539.1"/>
</dbReference>
<evidence type="ECO:0000256" key="4">
    <source>
        <dbReference type="ARBA" id="ARBA00022989"/>
    </source>
</evidence>
<evidence type="ECO:0000259" key="12">
    <source>
        <dbReference type="PROSITE" id="PS50262"/>
    </source>
</evidence>
<dbReference type="FunFam" id="1.20.1070.10:FF:000109">
    <property type="entry name" value="Leukotriene B4 receptor"/>
    <property type="match status" value="1"/>
</dbReference>
<dbReference type="Pfam" id="PF00001">
    <property type="entry name" value="7tm_1"/>
    <property type="match status" value="1"/>
</dbReference>
<evidence type="ECO:0000256" key="9">
    <source>
        <dbReference type="ARBA" id="ARBA00023224"/>
    </source>
</evidence>
<sequence length="342" mass="38318">MQQHNASNSTHWTPTVNVAPCILLALCSLVGIPGNLLVIVAILRNIRQATMTVRLMLNLAFTDLLSLLLVVPWIPALLGDWPYNEAFCKLFSYALYCCVYMSVLTVTAMSMQRYIQVAYPLRLRTWKKKSTLLLGGLWLLALLLSSPTMFLRKLVLDNGRLRCQPWYNSNTELVALLMLETVVGFVVPSVLIGISYANVIHRVKKMPFTTSRRLRLNRLVIWVVAAFLALWFPSHVANILHVCATLAPSGSTALRSSGEHLRNLAGALTFFNSCLNPFLYALASRNLRGSSSLLKKMERVWDSRQPDTPPTDSRKPSLCTQSNLLVVPKDTPGMRRAHTPEE</sequence>
<feature type="region of interest" description="Disordered" evidence="10">
    <location>
        <begin position="301"/>
        <end position="321"/>
    </location>
</feature>
<accession>A0A3B3R7Z1</accession>
<name>A0A3B3R7Z1_9TELE</name>
<dbReference type="AlphaFoldDB" id="A0A3B3R7Z1"/>
<dbReference type="Proteomes" id="UP000261540">
    <property type="component" value="Unplaced"/>
</dbReference>
<organism evidence="13 14">
    <name type="scientific">Paramormyrops kingsleyae</name>
    <dbReference type="NCBI Taxonomy" id="1676925"/>
    <lineage>
        <taxon>Eukaryota</taxon>
        <taxon>Metazoa</taxon>
        <taxon>Chordata</taxon>
        <taxon>Craniata</taxon>
        <taxon>Vertebrata</taxon>
        <taxon>Euteleostomi</taxon>
        <taxon>Actinopterygii</taxon>
        <taxon>Neopterygii</taxon>
        <taxon>Teleostei</taxon>
        <taxon>Osteoglossocephala</taxon>
        <taxon>Osteoglossomorpha</taxon>
        <taxon>Osteoglossiformes</taxon>
        <taxon>Mormyridae</taxon>
        <taxon>Paramormyrops</taxon>
    </lineage>
</organism>
<keyword evidence="14" id="KW-1185">Reference proteome</keyword>
<dbReference type="GeneID" id="111851941"/>
<dbReference type="GeneTree" id="ENSGT00950000182966"/>
<feature type="transmembrane region" description="Helical" evidence="11">
    <location>
        <begin position="219"/>
        <end position="241"/>
    </location>
</feature>
<feature type="transmembrane region" description="Helical" evidence="11">
    <location>
        <begin position="22"/>
        <end position="43"/>
    </location>
</feature>
<feature type="domain" description="G-protein coupled receptors family 1 profile" evidence="12">
    <location>
        <begin position="34"/>
        <end position="280"/>
    </location>
</feature>
<feature type="transmembrane region" description="Helical" evidence="11">
    <location>
        <begin position="90"/>
        <end position="111"/>
    </location>
</feature>
<reference evidence="13" key="1">
    <citation type="submission" date="2025-08" db="UniProtKB">
        <authorList>
            <consortium name="Ensembl"/>
        </authorList>
    </citation>
    <scope>IDENTIFICATION</scope>
</reference>
<keyword evidence="9" id="KW-0807">Transducer</keyword>
<keyword evidence="7" id="KW-0675">Receptor</keyword>
<feature type="transmembrane region" description="Helical" evidence="11">
    <location>
        <begin position="261"/>
        <end position="283"/>
    </location>
</feature>
<dbReference type="InterPro" id="IPR017452">
    <property type="entry name" value="GPCR_Rhodpsn_7TM"/>
</dbReference>
<dbReference type="RefSeq" id="XP_023683094.1">
    <property type="nucleotide sequence ID" value="XM_023827326.2"/>
</dbReference>
<dbReference type="SUPFAM" id="SSF81321">
    <property type="entry name" value="Family A G protein-coupled receptor-like"/>
    <property type="match status" value="1"/>
</dbReference>
<evidence type="ECO:0000256" key="2">
    <source>
        <dbReference type="ARBA" id="ARBA00022475"/>
    </source>
</evidence>
<evidence type="ECO:0000256" key="11">
    <source>
        <dbReference type="SAM" id="Phobius"/>
    </source>
</evidence>
<evidence type="ECO:0000256" key="6">
    <source>
        <dbReference type="ARBA" id="ARBA00023136"/>
    </source>
</evidence>
<dbReference type="Gene3D" id="1.20.1070.10">
    <property type="entry name" value="Rhodopsin 7-helix transmembrane proteins"/>
    <property type="match status" value="1"/>
</dbReference>
<dbReference type="GO" id="GO:0043005">
    <property type="term" value="C:neuron projection"/>
    <property type="evidence" value="ECO:0007669"/>
    <property type="project" value="TreeGrafter"/>
</dbReference>
<evidence type="ECO:0000256" key="3">
    <source>
        <dbReference type="ARBA" id="ARBA00022692"/>
    </source>
</evidence>
<evidence type="ECO:0000313" key="14">
    <source>
        <dbReference type="Proteomes" id="UP000261540"/>
    </source>
</evidence>
<feature type="transmembrane region" description="Helical" evidence="11">
    <location>
        <begin position="55"/>
        <end position="78"/>
    </location>
</feature>
<comment type="subcellular location">
    <subcellularLocation>
        <location evidence="1">Cell membrane</location>
        <topology evidence="1">Multi-pass membrane protein</topology>
    </subcellularLocation>
</comment>
<evidence type="ECO:0000256" key="7">
    <source>
        <dbReference type="ARBA" id="ARBA00023170"/>
    </source>
</evidence>
<keyword evidence="4 11" id="KW-1133">Transmembrane helix</keyword>
<dbReference type="GO" id="GO:0004974">
    <property type="term" value="F:leukotriene receptor activity"/>
    <property type="evidence" value="ECO:0007669"/>
    <property type="project" value="UniProtKB-ARBA"/>
</dbReference>
<dbReference type="PANTHER" id="PTHR24229">
    <property type="entry name" value="NEUROPEPTIDES RECEPTOR"/>
    <property type="match status" value="1"/>
</dbReference>
<evidence type="ECO:0000256" key="10">
    <source>
        <dbReference type="SAM" id="MobiDB-lite"/>
    </source>
</evidence>
<evidence type="ECO:0000313" key="13">
    <source>
        <dbReference type="Ensembl" id="ENSPKIP00000014493.1"/>
    </source>
</evidence>
<keyword evidence="2" id="KW-1003">Cell membrane</keyword>
<keyword evidence="5" id="KW-0297">G-protein coupled receptor</keyword>
<feature type="transmembrane region" description="Helical" evidence="11">
    <location>
        <begin position="132"/>
        <end position="151"/>
    </location>
</feature>
<protein>
    <submittedName>
        <fullName evidence="13">Leukotriene B4 receptor 1-like</fullName>
    </submittedName>
</protein>
<dbReference type="PRINTS" id="PR00237">
    <property type="entry name" value="GPCRRHODOPSN"/>
</dbReference>
<evidence type="ECO:0000256" key="8">
    <source>
        <dbReference type="ARBA" id="ARBA00023180"/>
    </source>
</evidence>
<keyword evidence="8" id="KW-0325">Glycoprotein</keyword>
<evidence type="ECO:0000256" key="1">
    <source>
        <dbReference type="ARBA" id="ARBA00004651"/>
    </source>
</evidence>
<dbReference type="GO" id="GO:0042923">
    <property type="term" value="F:neuropeptide binding"/>
    <property type="evidence" value="ECO:0007669"/>
    <property type="project" value="TreeGrafter"/>
</dbReference>
<dbReference type="OrthoDB" id="5968937at2759"/>
<keyword evidence="3 11" id="KW-0812">Transmembrane</keyword>
<dbReference type="GO" id="GO:0007218">
    <property type="term" value="P:neuropeptide signaling pathway"/>
    <property type="evidence" value="ECO:0007669"/>
    <property type="project" value="TreeGrafter"/>
</dbReference>
<keyword evidence="6 11" id="KW-0472">Membrane</keyword>
<proteinExistence type="predicted"/>
<dbReference type="PANTHER" id="PTHR24229:SF4">
    <property type="entry name" value="CHEMERIN-LIKE RECEPTOR 2"/>
    <property type="match status" value="1"/>
</dbReference>
<dbReference type="KEGG" id="pki:111851941"/>
<dbReference type="InterPro" id="IPR000276">
    <property type="entry name" value="GPCR_Rhodpsn"/>
</dbReference>
<dbReference type="PROSITE" id="PS50262">
    <property type="entry name" value="G_PROTEIN_RECEP_F1_2"/>
    <property type="match status" value="1"/>
</dbReference>
<evidence type="ECO:0000256" key="5">
    <source>
        <dbReference type="ARBA" id="ARBA00023040"/>
    </source>
</evidence>
<dbReference type="GO" id="GO:0005886">
    <property type="term" value="C:plasma membrane"/>
    <property type="evidence" value="ECO:0007669"/>
    <property type="project" value="UniProtKB-SubCell"/>
</dbReference>
<feature type="transmembrane region" description="Helical" evidence="11">
    <location>
        <begin position="174"/>
        <end position="199"/>
    </location>
</feature>
<reference evidence="13" key="2">
    <citation type="submission" date="2025-09" db="UniProtKB">
        <authorList>
            <consortium name="Ensembl"/>
        </authorList>
    </citation>
    <scope>IDENTIFICATION</scope>
</reference>